<dbReference type="OrthoDB" id="9880990at2"/>
<protein>
    <submittedName>
        <fullName evidence="1">Uncharacterized protein</fullName>
    </submittedName>
</protein>
<proteinExistence type="predicted"/>
<evidence type="ECO:0000313" key="5">
    <source>
        <dbReference type="Proteomes" id="UP000263014"/>
    </source>
</evidence>
<comment type="caution">
    <text evidence="1">The sequence shown here is derived from an EMBL/GenBank/DDBJ whole genome shotgun (WGS) entry which is preliminary data.</text>
</comment>
<evidence type="ECO:0000313" key="1">
    <source>
        <dbReference type="EMBL" id="MUB66395.1"/>
    </source>
</evidence>
<evidence type="ECO:0000313" key="3">
    <source>
        <dbReference type="EMBL" id="RGM03411.1"/>
    </source>
</evidence>
<accession>A0A174SQI0</accession>
<dbReference type="EMBL" id="QSSQ01000014">
    <property type="protein sequence ID" value="RGM03411.1"/>
    <property type="molecule type" value="Genomic_DNA"/>
</dbReference>
<dbReference type="Proteomes" id="UP000261257">
    <property type="component" value="Unassembled WGS sequence"/>
</dbReference>
<dbReference type="AlphaFoldDB" id="A0A174SQI0"/>
<organism evidence="1 6">
    <name type="scientific">Hungatella hathewayi</name>
    <dbReference type="NCBI Taxonomy" id="154046"/>
    <lineage>
        <taxon>Bacteria</taxon>
        <taxon>Bacillati</taxon>
        <taxon>Bacillota</taxon>
        <taxon>Clostridia</taxon>
        <taxon>Lachnospirales</taxon>
        <taxon>Lachnospiraceae</taxon>
        <taxon>Hungatella</taxon>
    </lineage>
</organism>
<dbReference type="EMBL" id="QSON01000011">
    <property type="protein sequence ID" value="RGJ00336.1"/>
    <property type="molecule type" value="Genomic_DNA"/>
</dbReference>
<reference evidence="1 6" key="2">
    <citation type="submission" date="2019-09" db="EMBL/GenBank/DDBJ databases">
        <title>Draft genome sequencing of Hungatella hathewayi 123Y-2.</title>
        <authorList>
            <person name="Lv Q."/>
            <person name="Li S."/>
        </authorList>
    </citation>
    <scope>NUCLEOTIDE SEQUENCE [LARGE SCALE GENOMIC DNA]</scope>
    <source>
        <strain evidence="1 6">123Y-2</strain>
    </source>
</reference>
<name>A0A174SQI0_9FIRM</name>
<dbReference type="EMBL" id="WNME01000025">
    <property type="protein sequence ID" value="MUB66395.1"/>
    <property type="molecule type" value="Genomic_DNA"/>
</dbReference>
<dbReference type="Proteomes" id="UP000263014">
    <property type="component" value="Unassembled WGS sequence"/>
</dbReference>
<dbReference type="Proteomes" id="UP000434223">
    <property type="component" value="Unassembled WGS sequence"/>
</dbReference>
<evidence type="ECO:0000313" key="2">
    <source>
        <dbReference type="EMBL" id="RGJ00336.1"/>
    </source>
</evidence>
<evidence type="ECO:0000313" key="6">
    <source>
        <dbReference type="Proteomes" id="UP000434223"/>
    </source>
</evidence>
<reference evidence="4 5" key="1">
    <citation type="submission" date="2018-08" db="EMBL/GenBank/DDBJ databases">
        <title>A genome reference for cultivated species of the human gut microbiota.</title>
        <authorList>
            <person name="Zou Y."/>
            <person name="Xue W."/>
            <person name="Luo G."/>
        </authorList>
    </citation>
    <scope>NUCLEOTIDE SEQUENCE [LARGE SCALE GENOMIC DNA]</scope>
    <source>
        <strain evidence="3 4">TF05-11AC</strain>
        <strain evidence="2 5">TM09-12</strain>
    </source>
</reference>
<sequence>MANDFKMYQIYAPQVTADPFHADRLFSKQLQMVKVFWKGVICAHSFRAARWNQGGLTYMLYHSTRDTDAFVIGVIGSDGLPLSHHSYRKEDLGTGKYYADILSNLPYARKDSILKVTVVHS</sequence>
<evidence type="ECO:0000313" key="4">
    <source>
        <dbReference type="Proteomes" id="UP000261257"/>
    </source>
</evidence>
<gene>
    <name evidence="3" type="ORF">DXC39_15425</name>
    <name evidence="2" type="ORF">DXD79_21175</name>
    <name evidence="1" type="ORF">GNE07_25580</name>
</gene>